<dbReference type="AlphaFoldDB" id="A0A3A1NH07"/>
<evidence type="ECO:0000313" key="1">
    <source>
        <dbReference type="EMBL" id="RIV44259.1"/>
    </source>
</evidence>
<dbReference type="Proteomes" id="UP000266691">
    <property type="component" value="Unassembled WGS sequence"/>
</dbReference>
<dbReference type="EMBL" id="QXFI01000026">
    <property type="protein sequence ID" value="RIV44259.1"/>
    <property type="molecule type" value="Genomic_DNA"/>
</dbReference>
<organism evidence="1 2">
    <name type="scientific">Flagellimonas pelagia</name>
    <dbReference type="NCBI Taxonomy" id="2306998"/>
    <lineage>
        <taxon>Bacteria</taxon>
        <taxon>Pseudomonadati</taxon>
        <taxon>Bacteroidota</taxon>
        <taxon>Flavobacteriia</taxon>
        <taxon>Flavobacteriales</taxon>
        <taxon>Flavobacteriaceae</taxon>
        <taxon>Flagellimonas</taxon>
    </lineage>
</organism>
<evidence type="ECO:0000313" key="2">
    <source>
        <dbReference type="Proteomes" id="UP000266691"/>
    </source>
</evidence>
<gene>
    <name evidence="1" type="ORF">D2V05_12345</name>
</gene>
<accession>A0A3A1NH07</accession>
<sequence length="115" mass="13353">MNISKKEHKPNTMQVKLSEIFINKTDTVRYTKTALLELDIKTEFEMRLAKHLGLKYMERENSMDNLCYAQAPGMRSGYRQIFTKSDLKMYLDKVLEPGIHDLESGTVVFSKSMDP</sequence>
<reference evidence="1 2" key="1">
    <citation type="submission" date="2018-08" db="EMBL/GenBank/DDBJ databases">
        <title>Proposal of Muricauda 72 sp.nov. and Muricauda NH166 sp.nov., isolated from seawater.</title>
        <authorList>
            <person name="Cheng H."/>
            <person name="Wu Y.-H."/>
            <person name="Guo L.-L."/>
            <person name="Xu X.-W."/>
        </authorList>
    </citation>
    <scope>NUCLEOTIDE SEQUENCE [LARGE SCALE GENOMIC DNA]</scope>
    <source>
        <strain evidence="1 2">72</strain>
    </source>
</reference>
<proteinExistence type="predicted"/>
<name>A0A3A1NH07_9FLAO</name>
<protein>
    <submittedName>
        <fullName evidence="1">Uncharacterized protein</fullName>
    </submittedName>
</protein>
<comment type="caution">
    <text evidence="1">The sequence shown here is derived from an EMBL/GenBank/DDBJ whole genome shotgun (WGS) entry which is preliminary data.</text>
</comment>